<dbReference type="InterPro" id="IPR007452">
    <property type="entry name" value="TamB_C"/>
</dbReference>
<comment type="caution">
    <text evidence="8">The sequence shown here is derived from an EMBL/GenBank/DDBJ whole genome shotgun (WGS) entry which is preliminary data.</text>
</comment>
<dbReference type="RefSeq" id="WP_229831785.1">
    <property type="nucleotide sequence ID" value="NZ_BNAJ01000001.1"/>
</dbReference>
<dbReference type="GO" id="GO:0005886">
    <property type="term" value="C:plasma membrane"/>
    <property type="evidence" value="ECO:0007669"/>
    <property type="project" value="InterPro"/>
</dbReference>
<feature type="compositionally biased region" description="Basic and acidic residues" evidence="5">
    <location>
        <begin position="1"/>
        <end position="14"/>
    </location>
</feature>
<proteinExistence type="predicted"/>
<protein>
    <recommendedName>
        <fullName evidence="7">Translocation and assembly module TamB C-terminal domain-containing protein</fullName>
    </recommendedName>
</protein>
<evidence type="ECO:0000313" key="8">
    <source>
        <dbReference type="EMBL" id="MBB5374953.1"/>
    </source>
</evidence>
<evidence type="ECO:0000256" key="4">
    <source>
        <dbReference type="ARBA" id="ARBA00023136"/>
    </source>
</evidence>
<feature type="region of interest" description="Disordered" evidence="5">
    <location>
        <begin position="1"/>
        <end position="31"/>
    </location>
</feature>
<keyword evidence="4 6" id="KW-0472">Membrane</keyword>
<sequence>MTDDPRPPSRERPQPDPSTAAGSDPAPGAPRRRRRVWPWALLGVLAAAVLVVAFLPTLFGGLLVRQYGGPAGVTAGRVSGPLWAPRVDTLGVTLPGVQARAGSVGVSVAGLDVARKTVTLNVQAADATVALRLKDLLGGQGGTGGGGGGWSVRLGRLDVRSTRVTVDGQGVNIPDGQFTVQPGPDGALAVRGTTNHGPAKADVRIGQGAAGNIVTIHFDADARIVNQYWPGVTGGQLSGQYVIGDGPPRGDVKLTGGALRVPEAKFVTVTGITGSATHRGDDIHYTLTGQGWNGPVTATGGVDLKAKNWTVTADATPTVAGLARALGTTGRGDLKLRVTAGGWTTVRVKAYAQGAGALAGVAFTNAKAEYTFLNENGQRTPQTNDLAFSAETQLAGAPQRIEGDWAFNRAGRATVAGSLGQKPLDVQATISARNVLSFSGTGLGGPLRGTFALGGLALDAVLNPTYGAARARVAVSGVPTDLRAVITGGRAGPFELAGTAVLDTAGLRADLGTATVNLDRSFRGTWTARNLQGAGVTLDGSGRLDLTGGDVTGTLAARVPGLTDTLRGPLALNYVRQQGTFAPGAQLLTWAGDSFRASVRGLRAAGGVRVDGNVTVTTTLKAFGTVTARGNGYDITATGRGTRASVRAVAGGVTVLADTALSAPYDTTARVQGADIQGTLSVGQGVRFTLTTRGETARGVIDGQSVTATGRVNLAALRPLVRIADLDGTLDLNLVGTGGTAWVKAGAAGATITGTLSRAASAVRADLGASFGGVSARLAGRVFPDVQASGTVSAQGQTLNVALAGPYGNLGARATGRTGDLAFGGVTIPAQAVNLRGTVTPRLAVSGTWGDLSATYDAATGLARVTGQQALTAFGQAGRVQGGATWGPPTAGSTAWRGMIDVQGVLDQYTLSARGPWNALDLLVTDAEGLQARGTAALPDGRYSVSVSGPIASQTGQSGLYVDGHIEGRGTEPRGRVTVSDGRGGRATVDLRGFSEFDVKSRGLTLAGQALTGDLSARGGLLTGALTAGPLAVTATDGRIRATGAFAGHDVVASGKLTLPATVSDLNVRVRGPYLDADARGGVADLRGTVTVKAQAYGTAPARVIVPAQTFPLSVSLTGARVAVGGLTYRAGTWAGTLRATYTLAGTPGTLRVEGTGAGLAAVPAGPLTGRVTVLPALGGTLQASLAPFAGVLPAALRPEITPGRVLVTLAPTSATLALNGTRYQGENLGLDARVSWQGGLRAAGTLTHPGTRIPVRYDGQTLAVSGAVLDARALRPLLPGVQGRATLDVQVPGLDTARASGRATVDLRAQGQRAAGTVRLARGQLSADLTSDLNGVPIRVAGALYPRADALVTYQALSGTLRGSADTALTLAVTGTYQKQAVNLTATAGGLSGSAPTLRVTGRAAGADVALAVARGAGSGLAMWRAAGTASLADLKPLAGTAGHVQATVGGTLADLRVTARGEAAGVAFTAPLSYRDSVLRVQGATARLSVGTVRASGTVLPGLALSARATLTGGLPGTYTAQLGGTFARPDVSVQGRLSGGVAGLQATGSQMSAHLLGRDYRAVLTGPRLAGTVRGQLGANALGGVLDAQVKLNTTYLAGDTRVDLRGTPGWNLRAGWSGHLRATGTVPGGPLDAVLDGQGDLKLAGMVGVPPQQARVTATLPATLPFRPGGSVTLAAFDAGVLWGRADQLRVTGTATLSGRTWSAPVASFVGAVADSGGDLSGDVGATYRAGDVSVRLAGPKVAGGATLQGGRYDVTLRAEPVHLARLLPASLDIPTLDVAGRVTASGTVSGGPQRVELRTLAIRGTQGQAGPFSVYGSATYTPRQIDAALSGSLRGGVLRAQGALPAGVHVTVSDLATQYVGAASLGRGTLGADLTLRGSAADPTVEGTVSARTDAVDALLTLAGRVRDPHATARATLLGAARGTVYADLRNLNVPQGRVTARVYGTVGSGANEAKLDLRGEWPNLAGTLRASVAGVKQPVTLTGDGRGAYRLDAGSLGGGDVTLTRTQGFVPALTGALTVQPLPLVSGTGSATVTATLGGTLSAPTLAAQVQTREAAVAGVTLADTTGTLTGTLNALAGVLTQDGQTVAQFDGSTVKLTGLALNAAGSAVKISGQAALSGRADVTVTASGTVGGTLRATYSARSLNVQGSVTAPQGLAAAVNVNVDPLTGWHGTARVTGGPAGVLTSPAALTVVGPLAYPRVVGDAGVLGAGARVVATARSVQVRLVDGSGASASGVLEVRPDAQGAWAWSGAASVTRPELGLSVTPSGPLADPRLVLSVRRGEWRAAGTASLHAADLTVSDGERDGRVTWDGTQIAATLPGLQLSRLNLPGYGGTVSATGRVDSGGQTGRLTVQVADVTTPITIPYLGVTLAGDLSAEVTLRGGKPSVQATAALPTGTLTVSAAQGAERWTGRVEGRVSHDQGTLDVNVGADGSGVTGRVTVARYPVDVAGQDLTLDGTLTLAGQTFQAALTAAGGAGAASVDASGGIADVLPAVAGVLAVKTTDQGYTVRAVLDSLEIRDLKLAPGLSGPVSGEATLRDGGGTFVVRADPLKVGSKTLPARIEGTQVAGDWRIRGFLGDSAFTAGLSGGEVFGQGSLRALPLGAVIAAAAGTTPGEGVVTGVVRFRFPLADPLAGNATVVAERIRVSATSTMNGQPMTDTLIGSGSLDFAGRELRSVNVQLAGAGTWNVHGQYTHSKVDLTAEFADTTFTPILQLVPALADMGTMLRGTVVLSAAGTYEQPRAAVRVQNLTGSVAGLSVQVPNFAGDLPDSGAFTAGGRVLTGGSVGTDGAVTVRGQLTLGKLSATAVTFQGLLAPQALGALPNTTATLKQETDTRWTVNVQSRSTNPTTGVGTLTLSGDLAPRWNLTLAARNYNLPLGVVYGRESALNADLSAVDDGTVIRVSGAADFLRLTLGRVNAPTTIPSPGQSAGSDTNGRTIDTYASPLPEQYSTFPKPEQDAAATPVRPFLQRLVFDDIPIRAPNGIRVDENLVRAEFSGNLRLSGTGARPVLTGTIESQRGFIYLRENEFTLQASSVSFDGTSVYPKFDIIAQGAVPASTTGQSVPVRIHLTGQFVTRATGETSLDLTTALSCTAQGPACSDPTTGSAYSEPELYALVATGVPNLAALPENLGSLGTSALQTALNVFVLGEVERTIARAFGLDVFRFTPQLANADGSLGATITLGSYLSRDLYLQYQVNLNGEGLIDATYSTPDNRFTFKVSTPITGLDLQSLRPSFSTEYNINPRTSLSIGVKNTTETTQVRFGVTYRF</sequence>
<reference evidence="8 9" key="1">
    <citation type="submission" date="2020-08" db="EMBL/GenBank/DDBJ databases">
        <title>Genomic Encyclopedia of Type Strains, Phase IV (KMG-IV): sequencing the most valuable type-strain genomes for metagenomic binning, comparative biology and taxonomic classification.</title>
        <authorList>
            <person name="Goeker M."/>
        </authorList>
    </citation>
    <scope>NUCLEOTIDE SEQUENCE [LARGE SCALE GENOMIC DNA]</scope>
    <source>
        <strain evidence="8 9">DSM 27521</strain>
    </source>
</reference>
<feature type="compositionally biased region" description="Low complexity" evidence="5">
    <location>
        <begin position="17"/>
        <end position="26"/>
    </location>
</feature>
<accession>A0A7W8KBZ9</accession>
<evidence type="ECO:0000313" key="9">
    <source>
        <dbReference type="Proteomes" id="UP000539473"/>
    </source>
</evidence>
<comment type="subcellular location">
    <subcellularLocation>
        <location evidence="1">Membrane</location>
        <topology evidence="1">Single-pass membrane protein</topology>
    </subcellularLocation>
</comment>
<evidence type="ECO:0000256" key="2">
    <source>
        <dbReference type="ARBA" id="ARBA00022692"/>
    </source>
</evidence>
<keyword evidence="3 6" id="KW-1133">Transmembrane helix</keyword>
<evidence type="ECO:0000256" key="5">
    <source>
        <dbReference type="SAM" id="MobiDB-lite"/>
    </source>
</evidence>
<evidence type="ECO:0000256" key="1">
    <source>
        <dbReference type="ARBA" id="ARBA00004167"/>
    </source>
</evidence>
<keyword evidence="2 6" id="KW-0812">Transmembrane</keyword>
<feature type="domain" description="Translocation and assembly module TamB C-terminal" evidence="7">
    <location>
        <begin position="2858"/>
        <end position="3276"/>
    </location>
</feature>
<gene>
    <name evidence="8" type="ORF">HNQ07_000397</name>
</gene>
<dbReference type="Proteomes" id="UP000539473">
    <property type="component" value="Unassembled WGS sequence"/>
</dbReference>
<organism evidence="8 9">
    <name type="scientific">Deinococcus metalli</name>
    <dbReference type="NCBI Taxonomy" id="1141878"/>
    <lineage>
        <taxon>Bacteria</taxon>
        <taxon>Thermotogati</taxon>
        <taxon>Deinococcota</taxon>
        <taxon>Deinococci</taxon>
        <taxon>Deinococcales</taxon>
        <taxon>Deinococcaceae</taxon>
        <taxon>Deinococcus</taxon>
    </lineage>
</organism>
<dbReference type="Pfam" id="PF04357">
    <property type="entry name" value="TamB"/>
    <property type="match status" value="1"/>
</dbReference>
<evidence type="ECO:0000256" key="3">
    <source>
        <dbReference type="ARBA" id="ARBA00022989"/>
    </source>
</evidence>
<dbReference type="GO" id="GO:0009306">
    <property type="term" value="P:protein secretion"/>
    <property type="evidence" value="ECO:0007669"/>
    <property type="project" value="InterPro"/>
</dbReference>
<feature type="transmembrane region" description="Helical" evidence="6">
    <location>
        <begin position="39"/>
        <end position="64"/>
    </location>
</feature>
<evidence type="ECO:0000259" key="7">
    <source>
        <dbReference type="Pfam" id="PF04357"/>
    </source>
</evidence>
<name>A0A7W8KBZ9_9DEIO</name>
<dbReference type="EMBL" id="JACHFK010000001">
    <property type="protein sequence ID" value="MBB5374953.1"/>
    <property type="molecule type" value="Genomic_DNA"/>
</dbReference>
<evidence type="ECO:0000256" key="6">
    <source>
        <dbReference type="SAM" id="Phobius"/>
    </source>
</evidence>